<comment type="caution">
    <text evidence="2">The sequence shown here is derived from an EMBL/GenBank/DDBJ whole genome shotgun (WGS) entry which is preliminary data.</text>
</comment>
<evidence type="ECO:0000313" key="3">
    <source>
        <dbReference type="Proteomes" id="UP000092321"/>
    </source>
</evidence>
<proteinExistence type="predicted"/>
<name>A0A1B7THL4_9ASCO</name>
<evidence type="ECO:0000313" key="2">
    <source>
        <dbReference type="EMBL" id="OBA28229.1"/>
    </source>
</evidence>
<feature type="region of interest" description="Disordered" evidence="1">
    <location>
        <begin position="63"/>
        <end position="95"/>
    </location>
</feature>
<keyword evidence="3" id="KW-1185">Reference proteome</keyword>
<protein>
    <submittedName>
        <fullName evidence="2">Uncharacterized protein</fullName>
    </submittedName>
</protein>
<sequence>MSDSNGYDDDPYMEYIEENNENDNPNCNTQMNEQVYERNYKEVIPPEILLKMNQPLKNAQIFSQKRKPETNNNNNDNNTVPMIPIDRPILKLRKR</sequence>
<dbReference type="AlphaFoldDB" id="A0A1B7THL4"/>
<gene>
    <name evidence="2" type="ORF">HANVADRAFT_51560</name>
</gene>
<dbReference type="EMBL" id="LXPE01000004">
    <property type="protein sequence ID" value="OBA28229.1"/>
    <property type="molecule type" value="Genomic_DNA"/>
</dbReference>
<organism evidence="2 3">
    <name type="scientific">Hanseniaspora valbyensis NRRL Y-1626</name>
    <dbReference type="NCBI Taxonomy" id="766949"/>
    <lineage>
        <taxon>Eukaryota</taxon>
        <taxon>Fungi</taxon>
        <taxon>Dikarya</taxon>
        <taxon>Ascomycota</taxon>
        <taxon>Saccharomycotina</taxon>
        <taxon>Saccharomycetes</taxon>
        <taxon>Saccharomycodales</taxon>
        <taxon>Saccharomycodaceae</taxon>
        <taxon>Hanseniaspora</taxon>
    </lineage>
</organism>
<evidence type="ECO:0000256" key="1">
    <source>
        <dbReference type="SAM" id="MobiDB-lite"/>
    </source>
</evidence>
<reference evidence="3" key="1">
    <citation type="journal article" date="2016" name="Proc. Natl. Acad. Sci. U.S.A.">
        <title>Comparative genomics of biotechnologically important yeasts.</title>
        <authorList>
            <person name="Riley R."/>
            <person name="Haridas S."/>
            <person name="Wolfe K.H."/>
            <person name="Lopes M.R."/>
            <person name="Hittinger C.T."/>
            <person name="Goeker M."/>
            <person name="Salamov A.A."/>
            <person name="Wisecaver J.H."/>
            <person name="Long T.M."/>
            <person name="Calvey C.H."/>
            <person name="Aerts A.L."/>
            <person name="Barry K.W."/>
            <person name="Choi C."/>
            <person name="Clum A."/>
            <person name="Coughlan A.Y."/>
            <person name="Deshpande S."/>
            <person name="Douglass A.P."/>
            <person name="Hanson S.J."/>
            <person name="Klenk H.-P."/>
            <person name="LaButti K.M."/>
            <person name="Lapidus A."/>
            <person name="Lindquist E.A."/>
            <person name="Lipzen A.M."/>
            <person name="Meier-Kolthoff J.P."/>
            <person name="Ohm R.A."/>
            <person name="Otillar R.P."/>
            <person name="Pangilinan J.L."/>
            <person name="Peng Y."/>
            <person name="Rokas A."/>
            <person name="Rosa C.A."/>
            <person name="Scheuner C."/>
            <person name="Sibirny A.A."/>
            <person name="Slot J.C."/>
            <person name="Stielow J.B."/>
            <person name="Sun H."/>
            <person name="Kurtzman C.P."/>
            <person name="Blackwell M."/>
            <person name="Grigoriev I.V."/>
            <person name="Jeffries T.W."/>
        </authorList>
    </citation>
    <scope>NUCLEOTIDE SEQUENCE [LARGE SCALE GENOMIC DNA]</scope>
    <source>
        <strain evidence="3">NRRL Y-1626</strain>
    </source>
</reference>
<accession>A0A1B7THL4</accession>
<feature type="compositionally biased region" description="Acidic residues" evidence="1">
    <location>
        <begin position="1"/>
        <end position="21"/>
    </location>
</feature>
<dbReference type="Proteomes" id="UP000092321">
    <property type="component" value="Unassembled WGS sequence"/>
</dbReference>
<feature type="region of interest" description="Disordered" evidence="1">
    <location>
        <begin position="1"/>
        <end position="27"/>
    </location>
</feature>